<keyword evidence="6" id="KW-0521">NADP</keyword>
<dbReference type="Gene3D" id="1.10.1200.80">
    <property type="entry name" value="Putative flavin oxidoreducatase, domain 2"/>
    <property type="match status" value="1"/>
</dbReference>
<evidence type="ECO:0000256" key="11">
    <source>
        <dbReference type="PIRNR" id="PIRNR006621"/>
    </source>
</evidence>
<dbReference type="STRING" id="1168289.GCA_000259075_01854"/>
<dbReference type="CDD" id="cd02801">
    <property type="entry name" value="DUS_like_FMN"/>
    <property type="match status" value="1"/>
</dbReference>
<evidence type="ECO:0000256" key="8">
    <source>
        <dbReference type="ARBA" id="ARBA00023002"/>
    </source>
</evidence>
<dbReference type="GO" id="GO:0050660">
    <property type="term" value="F:flavin adenine dinucleotide binding"/>
    <property type="evidence" value="ECO:0007669"/>
    <property type="project" value="InterPro"/>
</dbReference>
<evidence type="ECO:0000256" key="5">
    <source>
        <dbReference type="ARBA" id="ARBA00022694"/>
    </source>
</evidence>
<dbReference type="InterPro" id="IPR024036">
    <property type="entry name" value="tRNA-dHydroUridine_Synthase_C"/>
</dbReference>
<dbReference type="Gene3D" id="3.20.20.70">
    <property type="entry name" value="Aldolase class I"/>
    <property type="match status" value="1"/>
</dbReference>
<keyword evidence="8 11" id="KW-0560">Oxidoreductase</keyword>
<feature type="active site" description="Proton donor" evidence="12">
    <location>
        <position position="120"/>
    </location>
</feature>
<comment type="function">
    <text evidence="1 11">Catalyzes the synthesis of 5,6-dihydrouridine (D), a modified base found in the D-loop of most tRNAs, via the reduction of the C5-C6 double bond in target uridines.</text>
</comment>
<feature type="binding site" evidence="13">
    <location>
        <position position="187"/>
    </location>
    <ligand>
        <name>FMN</name>
        <dbReference type="ChEBI" id="CHEBI:58210"/>
    </ligand>
</feature>
<dbReference type="PIRSF" id="PIRSF006621">
    <property type="entry name" value="Dus"/>
    <property type="match status" value="1"/>
</dbReference>
<evidence type="ECO:0000313" key="15">
    <source>
        <dbReference type="EMBL" id="RCW38745.1"/>
    </source>
</evidence>
<dbReference type="EMBL" id="QPIZ01000003">
    <property type="protein sequence ID" value="RCW38745.1"/>
    <property type="molecule type" value="Genomic_DNA"/>
</dbReference>
<keyword evidence="3 11" id="KW-0285">Flavoprotein</keyword>
<dbReference type="SUPFAM" id="SSF51395">
    <property type="entry name" value="FMN-linked oxidoreductases"/>
    <property type="match status" value="1"/>
</dbReference>
<dbReference type="InterPro" id="IPR001269">
    <property type="entry name" value="DUS_fam"/>
</dbReference>
<name>A0A2T0XME3_9BACT</name>
<proteinExistence type="inferred from homology"/>
<evidence type="ECO:0000256" key="10">
    <source>
        <dbReference type="ARBA" id="ARBA00048802"/>
    </source>
</evidence>
<comment type="similarity">
    <text evidence="11">Belongs to the dus family.</text>
</comment>
<keyword evidence="16" id="KW-1185">Reference proteome</keyword>
<dbReference type="GO" id="GO:0000049">
    <property type="term" value="F:tRNA binding"/>
    <property type="evidence" value="ECO:0007669"/>
    <property type="project" value="UniProtKB-KW"/>
</dbReference>
<feature type="domain" description="DUS-like FMN-binding" evidence="14">
    <location>
        <begin position="18"/>
        <end position="328"/>
    </location>
</feature>
<evidence type="ECO:0000256" key="7">
    <source>
        <dbReference type="ARBA" id="ARBA00022884"/>
    </source>
</evidence>
<comment type="catalytic activity">
    <reaction evidence="9">
        <text>a 5,6-dihydrouridine in tRNA + NADP(+) = a uridine in tRNA + NADPH + H(+)</text>
        <dbReference type="Rhea" id="RHEA:23624"/>
        <dbReference type="Rhea" id="RHEA-COMP:13339"/>
        <dbReference type="Rhea" id="RHEA-COMP:13887"/>
        <dbReference type="ChEBI" id="CHEBI:15378"/>
        <dbReference type="ChEBI" id="CHEBI:57783"/>
        <dbReference type="ChEBI" id="CHEBI:58349"/>
        <dbReference type="ChEBI" id="CHEBI:65315"/>
        <dbReference type="ChEBI" id="CHEBI:74443"/>
    </reaction>
</comment>
<gene>
    <name evidence="15" type="ORF">DFO77_103217</name>
</gene>
<protein>
    <recommendedName>
        <fullName evidence="11">tRNA-dihydrouridine synthase</fullName>
        <ecNumber evidence="11">1.3.1.-</ecNumber>
    </recommendedName>
</protein>
<keyword evidence="2" id="KW-0820">tRNA-binding</keyword>
<comment type="caution">
    <text evidence="15">The sequence shown here is derived from an EMBL/GenBank/DDBJ whole genome shotgun (WGS) entry which is preliminary data.</text>
</comment>
<keyword evidence="4 11" id="KW-0288">FMN</keyword>
<evidence type="ECO:0000259" key="14">
    <source>
        <dbReference type="Pfam" id="PF01207"/>
    </source>
</evidence>
<dbReference type="PANTHER" id="PTHR45846:SF1">
    <property type="entry name" value="TRNA-DIHYDROURIDINE(47) SYNTHASE [NAD(P)(+)]-LIKE"/>
    <property type="match status" value="1"/>
</dbReference>
<organism evidence="15 16">
    <name type="scientific">Marinilabilia salmonicolor</name>
    <dbReference type="NCBI Taxonomy" id="989"/>
    <lineage>
        <taxon>Bacteria</taxon>
        <taxon>Pseudomonadati</taxon>
        <taxon>Bacteroidota</taxon>
        <taxon>Bacteroidia</taxon>
        <taxon>Marinilabiliales</taxon>
        <taxon>Marinilabiliaceae</taxon>
        <taxon>Marinilabilia</taxon>
    </lineage>
</organism>
<accession>A0A2T0XME3</accession>
<dbReference type="OrthoDB" id="9764501at2"/>
<feature type="binding site" evidence="13">
    <location>
        <position position="159"/>
    </location>
    <ligand>
        <name>FMN</name>
        <dbReference type="ChEBI" id="CHEBI:58210"/>
    </ligand>
</feature>
<feature type="binding site" evidence="13">
    <location>
        <begin position="247"/>
        <end position="248"/>
    </location>
    <ligand>
        <name>FMN</name>
        <dbReference type="ChEBI" id="CHEBI:58210"/>
    </ligand>
</feature>
<evidence type="ECO:0000256" key="1">
    <source>
        <dbReference type="ARBA" id="ARBA00002790"/>
    </source>
</evidence>
<dbReference type="GO" id="GO:0017150">
    <property type="term" value="F:tRNA dihydrouridine synthase activity"/>
    <property type="evidence" value="ECO:0007669"/>
    <property type="project" value="InterPro"/>
</dbReference>
<sequence length="337" mass="38398">MPNTKNNFWKTAKRPLVMLAPMEDVTDTAFRELVLHNTLPGHLDVVFTEFTSTDGLCHPQGRENVAQRLVVSETERQLLKEKGVKIVAQIWGNKPEKYLEAVKYIDENYDFDGIDINMGCPVRNVVAHGSCSALIDNESLAAEIIQATSESTSLPVSVKTRTGLKKVDTERWMDFLFRQPLDGVILHGRIQKQMSEGEADWNEIAKASAIRDDLAPDVPLIGNGDVFSLDDLHDRCKRYKTDGVMIGRGIFRNPWMFQSDLSNIDTDQRLDTLLKHLQLYEAAWGKTRPFPILKRFFKIYISDFRGAAELRKELMETNSFEEARRVVEFAKRMECGA</sequence>
<evidence type="ECO:0000256" key="3">
    <source>
        <dbReference type="ARBA" id="ARBA00022630"/>
    </source>
</evidence>
<evidence type="ECO:0000256" key="2">
    <source>
        <dbReference type="ARBA" id="ARBA00022555"/>
    </source>
</evidence>
<evidence type="ECO:0000256" key="9">
    <source>
        <dbReference type="ARBA" id="ARBA00048205"/>
    </source>
</evidence>
<comment type="cofactor">
    <cofactor evidence="11 13">
        <name>FMN</name>
        <dbReference type="ChEBI" id="CHEBI:58210"/>
    </cofactor>
</comment>
<evidence type="ECO:0000256" key="6">
    <source>
        <dbReference type="ARBA" id="ARBA00022857"/>
    </source>
</evidence>
<dbReference type="Proteomes" id="UP000252733">
    <property type="component" value="Unassembled WGS sequence"/>
</dbReference>
<comment type="catalytic activity">
    <reaction evidence="10">
        <text>a 5,6-dihydrouridine in tRNA + NAD(+) = a uridine in tRNA + NADH + H(+)</text>
        <dbReference type="Rhea" id="RHEA:54452"/>
        <dbReference type="Rhea" id="RHEA-COMP:13339"/>
        <dbReference type="Rhea" id="RHEA-COMP:13887"/>
        <dbReference type="ChEBI" id="CHEBI:15378"/>
        <dbReference type="ChEBI" id="CHEBI:57540"/>
        <dbReference type="ChEBI" id="CHEBI:57945"/>
        <dbReference type="ChEBI" id="CHEBI:65315"/>
        <dbReference type="ChEBI" id="CHEBI:74443"/>
    </reaction>
</comment>
<reference evidence="15 16" key="1">
    <citation type="submission" date="2018-07" db="EMBL/GenBank/DDBJ databases">
        <title>Freshwater and sediment microbial communities from various areas in North America, analyzing microbe dynamics in response to fracking.</title>
        <authorList>
            <person name="Lamendella R."/>
        </authorList>
    </citation>
    <scope>NUCLEOTIDE SEQUENCE [LARGE SCALE GENOMIC DNA]</scope>
    <source>
        <strain evidence="15 16">160A</strain>
    </source>
</reference>
<dbReference type="InterPro" id="IPR013785">
    <property type="entry name" value="Aldolase_TIM"/>
</dbReference>
<dbReference type="InterPro" id="IPR035587">
    <property type="entry name" value="DUS-like_FMN-bd"/>
</dbReference>
<dbReference type="EC" id="1.3.1.-" evidence="11"/>
<evidence type="ECO:0000256" key="13">
    <source>
        <dbReference type="PIRSR" id="PIRSR006621-2"/>
    </source>
</evidence>
<evidence type="ECO:0000256" key="12">
    <source>
        <dbReference type="PIRSR" id="PIRSR006621-1"/>
    </source>
</evidence>
<dbReference type="PANTHER" id="PTHR45846">
    <property type="entry name" value="TRNA-DIHYDROURIDINE(47) SYNTHASE [NAD(P)(+)]-LIKE"/>
    <property type="match status" value="1"/>
</dbReference>
<feature type="binding site" evidence="13">
    <location>
        <position position="89"/>
    </location>
    <ligand>
        <name>FMN</name>
        <dbReference type="ChEBI" id="CHEBI:58210"/>
    </ligand>
</feature>
<dbReference type="AlphaFoldDB" id="A0A2T0XME3"/>
<keyword evidence="5 11" id="KW-0819">tRNA processing</keyword>
<evidence type="ECO:0000313" key="16">
    <source>
        <dbReference type="Proteomes" id="UP000252733"/>
    </source>
</evidence>
<dbReference type="Pfam" id="PF01207">
    <property type="entry name" value="Dus"/>
    <property type="match status" value="1"/>
</dbReference>
<evidence type="ECO:0000256" key="4">
    <source>
        <dbReference type="ARBA" id="ARBA00022643"/>
    </source>
</evidence>
<keyword evidence="13" id="KW-0547">Nucleotide-binding</keyword>
<keyword evidence="7" id="KW-0694">RNA-binding</keyword>
<dbReference type="RefSeq" id="WP_106153078.1">
    <property type="nucleotide sequence ID" value="NZ_PVTS01000007.1"/>
</dbReference>